<feature type="domain" description="TonB C-terminal" evidence="2">
    <location>
        <begin position="185"/>
        <end position="244"/>
    </location>
</feature>
<dbReference type="Gene3D" id="3.30.1150.10">
    <property type="match status" value="1"/>
</dbReference>
<dbReference type="InterPro" id="IPR037682">
    <property type="entry name" value="TonB_C"/>
</dbReference>
<dbReference type="Pfam" id="PF03544">
    <property type="entry name" value="TonB_C"/>
    <property type="match status" value="1"/>
</dbReference>
<gene>
    <name evidence="3" type="ORF">ACFOWD_03925</name>
</gene>
<dbReference type="SUPFAM" id="SSF74653">
    <property type="entry name" value="TolA/TonB C-terminal domain"/>
    <property type="match status" value="1"/>
</dbReference>
<evidence type="ECO:0000259" key="2">
    <source>
        <dbReference type="Pfam" id="PF03544"/>
    </source>
</evidence>
<comment type="caution">
    <text evidence="3">The sequence shown here is derived from an EMBL/GenBank/DDBJ whole genome shotgun (WGS) entry which is preliminary data.</text>
</comment>
<evidence type="ECO:0000313" key="4">
    <source>
        <dbReference type="Proteomes" id="UP001595826"/>
    </source>
</evidence>
<proteinExistence type="predicted"/>
<evidence type="ECO:0000313" key="3">
    <source>
        <dbReference type="EMBL" id="MFC4268047.1"/>
    </source>
</evidence>
<dbReference type="EMBL" id="JBHSCY010000001">
    <property type="protein sequence ID" value="MFC4268047.1"/>
    <property type="molecule type" value="Genomic_DNA"/>
</dbReference>
<keyword evidence="1" id="KW-0812">Transmembrane</keyword>
<organism evidence="3 4">
    <name type="scientific">Polaribacter marinivivus</name>
    <dbReference type="NCBI Taxonomy" id="1524260"/>
    <lineage>
        <taxon>Bacteria</taxon>
        <taxon>Pseudomonadati</taxon>
        <taxon>Bacteroidota</taxon>
        <taxon>Flavobacteriia</taxon>
        <taxon>Flavobacteriales</taxon>
        <taxon>Flavobacteriaceae</taxon>
    </lineage>
</organism>
<keyword evidence="1" id="KW-1133">Transmembrane helix</keyword>
<keyword evidence="4" id="KW-1185">Reference proteome</keyword>
<keyword evidence="1" id="KW-0472">Membrane</keyword>
<accession>A0ABV8R6H5</accession>
<protein>
    <submittedName>
        <fullName evidence="3">Energy transducer TonB</fullName>
    </submittedName>
</protein>
<dbReference type="RefSeq" id="WP_377408294.1">
    <property type="nucleotide sequence ID" value="NZ_JBHSCY010000001.1"/>
</dbReference>
<dbReference type="Proteomes" id="UP001595826">
    <property type="component" value="Unassembled WGS sequence"/>
</dbReference>
<evidence type="ECO:0000256" key="1">
    <source>
        <dbReference type="SAM" id="Phobius"/>
    </source>
</evidence>
<feature type="transmembrane region" description="Helical" evidence="1">
    <location>
        <begin position="12"/>
        <end position="35"/>
    </location>
</feature>
<sequence>MKNVKKLPTKQLEKFSTIFTQLGLVLVLFIVYLAIEHETEEKKLSEVNYETTKKVFVDPDQDIVFVKEKQPKPKINQNRNVFIPDEPIEKGDNLVKETIIDDPIDEPIEVDVNKIIELDEPPKDPEPDNVPFISIEEAPVFKGCEGLSKSENKKCFDRQMNKFIQRNFNTSLANELGLRSGKHKIFTQFIIDKNGEVVDIKIRAPHPKLKSETLGTIQKLPKFKPGRQNNKFVKVKYTLPITFKVD</sequence>
<name>A0ABV8R6H5_9FLAO</name>
<reference evidence="4" key="1">
    <citation type="journal article" date="2019" name="Int. J. Syst. Evol. Microbiol.">
        <title>The Global Catalogue of Microorganisms (GCM) 10K type strain sequencing project: providing services to taxonomists for standard genome sequencing and annotation.</title>
        <authorList>
            <consortium name="The Broad Institute Genomics Platform"/>
            <consortium name="The Broad Institute Genome Sequencing Center for Infectious Disease"/>
            <person name="Wu L."/>
            <person name="Ma J."/>
        </authorList>
    </citation>
    <scope>NUCLEOTIDE SEQUENCE [LARGE SCALE GENOMIC DNA]</scope>
    <source>
        <strain evidence="4">CECT 8655</strain>
    </source>
</reference>